<dbReference type="GO" id="GO:0008061">
    <property type="term" value="F:chitin binding"/>
    <property type="evidence" value="ECO:0007669"/>
    <property type="project" value="InterPro"/>
</dbReference>
<sequence length="2893" mass="328096">MDTATGSGLMEEFELMKQPKYRVYMQNIDKALKNFEYSSEWADLISALGKLNKVISSYSQYQVIPRRIKISKRLAQCMHPALPSGVHLKALETYDVIFSNTGVERLASELFIYSAGLFPLLGYAAMNVRPSLLEIYEKYFVPLGERLRPALSGFLSGVLPGLEAGLDHFERTNSLLSQVCNAVSPIYFYTCLWECVATNSSIRLPAVTYVLDHYNKRVGMSDQSFLMGRNVELMMSGLCACLNDSVILVQRNTLEFLLLGFPLHTHFLPQSDVIKLVTNALNTILRRDMSLNRRLYSWLLGTEVLNANRNLMEMEMNESVSLNSDSGSTSKSNQMTYFEQYSKPLLIKALRITFKNSIPTADLRPYKILLSLLDKVEIGPVVLDAILIDVIRTVVLADECSEVKKSVNTLFGNFDPSYIWNFLTNHFESACQRQVCEEARKLPEELKSSQCLANDVDSGDPSVIEVCYLTENLLETLSLEMFTEITQIYLPRVLFAITKILTVYGGSLTEDEVTAAIKLSIEIVKHVQPMFLDSSNGNDMEIPKNKNEATKVNQTSSTTTTTTTVTFVDGSSGLEKSKSDSKLNQTSLDEPIKRSRSNHNMGAKHKSPKKSKKSKSHSKLFELDKEVICTDNGQLLVASNAGSVPNLDESHDKKNKKKDKKLKKLNEINVKANQETSSMNESKDSNDTANSEPLPNTKDINTVVKSEVKELTESQLQKYTILEKCSKQYEIFYQIYLSHHLLIDIPSTINKEKCSVNDDESSNVGSKLSYFLNDDLIENNNIESLQKIDELFETLKTERSCRIQKLHSLLNQSLGDADSAEDEKINKQQTNENLKMINKLLGLKLSASVRRSIKFVSQLLVLVSTIPNYNQNLPPDFQEEKELPTWLKVLALSAAYSKFDKELQINCISTLFELIGIVKCQKEKLPTKDVQHLVMLPLLKFGHVLYIEDQTRIFQLLVSTLWDYLDYDKTVDLSQITFLLYQLHSCLDSGLVERVISDRIENSHLIWTSSSSSDSDLENKHEDRLNHYKMNRLSDIKIMLSLPEMSVRHCSSQLSERQSSGFRKFELLWHLGRDQKESFDKILLRVYDTLALPQHISIRTFVVKWLKEALLRGDLGRLLMPLMVVMLSSNTKRISISNVHLVKVKETTKFNESSNVFDEKIADQDQPRKDVFVENEVYVIKMDDGIVRNHLESTKRKSPIGSLSKKLYNMATKSSSSGQKMRDKGLMPSSNLPSAPAVSLDTDINNLFVNPLEPLEQDAGFVTKSCPNSLVEKASSKKRFSDSSSEYSTTSADSMSDNEMSDDEKMKLSGPTDDLSSMNSTKVKNGKKKSYNVSNNGSDSMNDDSAIYQPSYDESGTAADEYFSSISNETTPKAVEEIRKSIIHDLIETELEGGDDNTLEVTAVDSISQIIANNQEDNKDDAKLTKRHSKTSIDSTQKSEISNTNRESTSEQESDRVREFGVSSMSKHQTKKRKNYKKITQETLEKGKANVQILKKNLESDEFDGFFNTKMEKLHPFHTHLLLYYKCYDTKQVLYCLETLRNLMLAGNSKLFLCLSINTSVSELQLKHLLMRHRKSIFGKGFDGSLSNSEFNNAYRGVMYLEVLITLCLYYARSYFQVNYDNQQSDSDDDLDNNRNIPMRSHEKPTIDDLLANCKIQLASIEMLTLIFTELISIVKEMGKGLASYVADLMIKCKVQKVILHCVLTSVHYFTMKITTTLSEKILKANDPGDEKMHLEAIQVQLLKLLDAVIKLEHETIVQKGDDGIKEATIPRLSASLSSIMSQSPTRPNPITSTSGSIKYIANLTISQQPMFLTAILNALQSENLKHLHKNWTELVTSSLNCFSPDGLSNIVVSVMHQLCENIDKITKLGALNNQVPPDYCLSQLEALTVICHFCLLDNNQQVSLSHLFNPTNTSTSTQSSYSGQLYNNILNFFLSSSPLPIVGEAYNKHQLQQNATRTCVLSHLPRIIASMAILWETEMGQERLVKQQLMEFITPIALHHGCNFVAAIAVVWHERADKKMATKNVPKFQQPASATQMSLVKMVLGIKVMPFDSFVQTLNSVIKSPPQIYRPPTGLVLNVSALEFFYIYMRNVRAENLNDSWSSLLNLLKDSLGLSPPALFMLFCILHDFCKECSPSDRKDKKDVRDLHDITSRLIDAIANIAGACLEQTTWLRRNLAVKEEVTDELVRDGSVTPSSGGIHQYSVEAQSILAHFLVNLLDYAYGSQEKDKITQIVTTLMYNIVPYLKNHSVKNIPFFYACSNLLSTLTPYQYTRKAWRKDVFDLLLDPAFFQMDVSCLPFWKQILDNLMSFDSTTFRDLMTRLSVAPTGSLNIFTSKEQEYEQKALLLKKLAFVIFCSERDQYQKYMPEIQEQLSNCLRLPQVIPCVQAAVLLCFRVLLLRMSPDHVTSLWPTIIAEIVQVFLSIEQELMTDTEEFRSQTSQHIRMLSGLDTAWVTNTNNGLHAHGHPSWRNVQLETAKLLELGCVLPATSLPHFQMYRWAFVGSQHDFCSGDIVNGHESEVSQSKFIPHVTRIAQLMDFRYTSHSPSNTNSMKGSHLVLTCQSINNLQDLYGFFSTLCIRWPNSHHFNANPEKDIKFCVELFNRMTPTFLVKLLFFSLFFGVVLSQTKRRVLLRKVSKTTTTEAPLDDSEEFEDSDECPEDDGFFADIAQCDKYYACTEGKLEERLCKDGFVFNDRDSNVEKCDLPHTIDCSKKSKLQTPIPSEDCPRQNGYFGHADKNVCDKFYYCIDGKSNPMTCPSGLVFSSKTGICTWPDETQKTECFKKSSEDSKEDVPEFTCPKVHESIAVTHPRYPDPNDCQHYYICIWSINGVTPRRNSCQFAQVYNDATEICDWPRHVPECTDWYKDRVTDEQLENLENPKTDVERKSFLLDS</sequence>
<dbReference type="InterPro" id="IPR056459">
    <property type="entry name" value="TPR_DOP1"/>
</dbReference>
<reference evidence="9 10" key="1">
    <citation type="submission" date="2015-04" db="EMBL/GenBank/DDBJ databases">
        <authorList>
            <person name="Syromyatnikov M.Y."/>
            <person name="Popov V.N."/>
        </authorList>
    </citation>
    <scope>NUCLEOTIDE SEQUENCE [LARGE SCALE GENOMIC DNA]</scope>
</reference>
<dbReference type="InterPro" id="IPR056457">
    <property type="entry name" value="DOP1_C"/>
</dbReference>
<feature type="compositionally biased region" description="Low complexity" evidence="7">
    <location>
        <begin position="555"/>
        <end position="566"/>
    </location>
</feature>
<protein>
    <submittedName>
        <fullName evidence="9">CLUMA_CG009818, isoform A</fullName>
    </submittedName>
</protein>
<dbReference type="PROSITE" id="PS50940">
    <property type="entry name" value="CHIT_BIND_II"/>
    <property type="match status" value="3"/>
</dbReference>
<keyword evidence="2" id="KW-0813">Transport</keyword>
<feature type="region of interest" description="Disordered" evidence="7">
    <location>
        <begin position="642"/>
        <end position="701"/>
    </location>
</feature>
<evidence type="ECO:0000256" key="2">
    <source>
        <dbReference type="ARBA" id="ARBA00022448"/>
    </source>
</evidence>
<dbReference type="GO" id="GO:0005768">
    <property type="term" value="C:endosome"/>
    <property type="evidence" value="ECO:0007669"/>
    <property type="project" value="TreeGrafter"/>
</dbReference>
<feature type="region of interest" description="Disordered" evidence="7">
    <location>
        <begin position="1418"/>
        <end position="1475"/>
    </location>
</feature>
<feature type="compositionally biased region" description="Polar residues" evidence="7">
    <location>
        <begin position="687"/>
        <end position="701"/>
    </location>
</feature>
<evidence type="ECO:0000259" key="8">
    <source>
        <dbReference type="PROSITE" id="PS50940"/>
    </source>
</evidence>
<feature type="compositionally biased region" description="Low complexity" evidence="7">
    <location>
        <begin position="1332"/>
        <end position="1344"/>
    </location>
</feature>
<feature type="domain" description="Chitin-binding type-2" evidence="8">
    <location>
        <begin position="2724"/>
        <end position="2784"/>
    </location>
</feature>
<feature type="region of interest" description="Disordered" evidence="7">
    <location>
        <begin position="1272"/>
        <end position="1344"/>
    </location>
</feature>
<feature type="compositionally biased region" description="Basic residues" evidence="7">
    <location>
        <begin position="594"/>
        <end position="618"/>
    </location>
</feature>
<dbReference type="Pfam" id="PF24598">
    <property type="entry name" value="DOP1_C"/>
    <property type="match status" value="1"/>
</dbReference>
<dbReference type="STRING" id="568069.A0A1J1ID78"/>
<dbReference type="PANTHER" id="PTHR14042:SF24">
    <property type="entry name" value="PROTEIN DOPEY-1 HOMOLOG"/>
    <property type="match status" value="1"/>
</dbReference>
<comment type="similarity">
    <text evidence="6">Belongs to the DOP1 family.</text>
</comment>
<evidence type="ECO:0000256" key="1">
    <source>
        <dbReference type="ARBA" id="ARBA00004395"/>
    </source>
</evidence>
<dbReference type="InterPro" id="IPR002557">
    <property type="entry name" value="Chitin-bd_dom"/>
</dbReference>
<name>A0A1J1ID78_9DIPT</name>
<evidence type="ECO:0000313" key="10">
    <source>
        <dbReference type="Proteomes" id="UP000183832"/>
    </source>
</evidence>
<evidence type="ECO:0000256" key="7">
    <source>
        <dbReference type="SAM" id="MobiDB-lite"/>
    </source>
</evidence>
<dbReference type="Pfam" id="PF24601">
    <property type="entry name" value="TPR_DOP1"/>
    <property type="match status" value="1"/>
</dbReference>
<feature type="domain" description="Chitin-binding type-2" evidence="8">
    <location>
        <begin position="2796"/>
        <end position="2863"/>
    </location>
</feature>
<keyword evidence="4" id="KW-0333">Golgi apparatus</keyword>
<evidence type="ECO:0000256" key="5">
    <source>
        <dbReference type="ARBA" id="ARBA00023136"/>
    </source>
</evidence>
<feature type="compositionally biased region" description="Polar residues" evidence="7">
    <location>
        <begin position="1432"/>
        <end position="1447"/>
    </location>
</feature>
<evidence type="ECO:0000256" key="6">
    <source>
        <dbReference type="ARBA" id="ARBA00046326"/>
    </source>
</evidence>
<keyword evidence="10" id="KW-1185">Reference proteome</keyword>
<feature type="domain" description="Chitin-binding type-2" evidence="8">
    <location>
        <begin position="2656"/>
        <end position="2714"/>
    </location>
</feature>
<evidence type="ECO:0000256" key="4">
    <source>
        <dbReference type="ARBA" id="ARBA00023034"/>
    </source>
</evidence>
<evidence type="ECO:0000256" key="3">
    <source>
        <dbReference type="ARBA" id="ARBA00022927"/>
    </source>
</evidence>
<dbReference type="InterPro" id="IPR007249">
    <property type="entry name" value="DOP1_N"/>
</dbReference>
<evidence type="ECO:0000313" key="9">
    <source>
        <dbReference type="EMBL" id="CRK96401.1"/>
    </source>
</evidence>
<dbReference type="Pfam" id="PF04118">
    <property type="entry name" value="Dopey_N"/>
    <property type="match status" value="1"/>
</dbReference>
<dbReference type="PANTHER" id="PTHR14042">
    <property type="entry name" value="DOPEY-RELATED"/>
    <property type="match status" value="1"/>
</dbReference>
<dbReference type="GO" id="GO:0000139">
    <property type="term" value="C:Golgi membrane"/>
    <property type="evidence" value="ECO:0007669"/>
    <property type="project" value="UniProtKB-SubCell"/>
</dbReference>
<dbReference type="Proteomes" id="UP000183832">
    <property type="component" value="Unassembled WGS sequence"/>
</dbReference>
<feature type="region of interest" description="Disordered" evidence="7">
    <location>
        <begin position="1212"/>
        <end position="1234"/>
    </location>
</feature>
<keyword evidence="5" id="KW-0472">Membrane</keyword>
<dbReference type="GO" id="GO:0005802">
    <property type="term" value="C:trans-Golgi network"/>
    <property type="evidence" value="ECO:0007669"/>
    <property type="project" value="TreeGrafter"/>
</dbReference>
<proteinExistence type="inferred from homology"/>
<dbReference type="Pfam" id="PF01607">
    <property type="entry name" value="CBM_14"/>
    <property type="match status" value="3"/>
</dbReference>
<dbReference type="SMART" id="SM00494">
    <property type="entry name" value="ChtBD2"/>
    <property type="match status" value="3"/>
</dbReference>
<dbReference type="GO" id="GO:0006895">
    <property type="term" value="P:Golgi to endosome transport"/>
    <property type="evidence" value="ECO:0007669"/>
    <property type="project" value="InterPro"/>
</dbReference>
<dbReference type="EMBL" id="CVRI01000043">
    <property type="protein sequence ID" value="CRK96401.1"/>
    <property type="molecule type" value="Genomic_DNA"/>
</dbReference>
<feature type="compositionally biased region" description="Polar residues" evidence="7">
    <location>
        <begin position="671"/>
        <end position="680"/>
    </location>
</feature>
<feature type="compositionally biased region" description="Low complexity" evidence="7">
    <location>
        <begin position="1282"/>
        <end position="1298"/>
    </location>
</feature>
<keyword evidence="3" id="KW-0653">Protein transport</keyword>
<dbReference type="GO" id="GO:0005829">
    <property type="term" value="C:cytosol"/>
    <property type="evidence" value="ECO:0007669"/>
    <property type="project" value="GOC"/>
</dbReference>
<dbReference type="GO" id="GO:0005576">
    <property type="term" value="C:extracellular region"/>
    <property type="evidence" value="ECO:0007669"/>
    <property type="project" value="InterPro"/>
</dbReference>
<feature type="compositionally biased region" description="Basic residues" evidence="7">
    <location>
        <begin position="653"/>
        <end position="663"/>
    </location>
</feature>
<feature type="region of interest" description="Disordered" evidence="7">
    <location>
        <begin position="534"/>
        <end position="618"/>
    </location>
</feature>
<dbReference type="Pfam" id="PF24597">
    <property type="entry name" value="TPR_DOP1_M"/>
    <property type="match status" value="1"/>
</dbReference>
<organism evidence="9 10">
    <name type="scientific">Clunio marinus</name>
    <dbReference type="NCBI Taxonomy" id="568069"/>
    <lineage>
        <taxon>Eukaryota</taxon>
        <taxon>Metazoa</taxon>
        <taxon>Ecdysozoa</taxon>
        <taxon>Arthropoda</taxon>
        <taxon>Hexapoda</taxon>
        <taxon>Insecta</taxon>
        <taxon>Pterygota</taxon>
        <taxon>Neoptera</taxon>
        <taxon>Endopterygota</taxon>
        <taxon>Diptera</taxon>
        <taxon>Nematocera</taxon>
        <taxon>Chironomoidea</taxon>
        <taxon>Chironomidae</taxon>
        <taxon>Clunio</taxon>
    </lineage>
</organism>
<dbReference type="Gene3D" id="2.170.140.10">
    <property type="entry name" value="Chitin binding domain"/>
    <property type="match status" value="3"/>
</dbReference>
<comment type="subcellular location">
    <subcellularLocation>
        <location evidence="1">Golgi apparatus membrane</location>
        <topology evidence="1">Peripheral membrane protein</topology>
    </subcellularLocation>
</comment>
<dbReference type="InterPro" id="IPR036508">
    <property type="entry name" value="Chitin-bd_dom_sf"/>
</dbReference>
<dbReference type="InterPro" id="IPR056458">
    <property type="entry name" value="TPR_DOP1_M"/>
</dbReference>
<dbReference type="InterPro" id="IPR040314">
    <property type="entry name" value="DOP1"/>
</dbReference>
<feature type="compositionally biased region" description="Polar residues" evidence="7">
    <location>
        <begin position="1314"/>
        <end position="1323"/>
    </location>
</feature>
<dbReference type="GO" id="GO:0015031">
    <property type="term" value="P:protein transport"/>
    <property type="evidence" value="ECO:0007669"/>
    <property type="project" value="UniProtKB-KW"/>
</dbReference>
<dbReference type="SUPFAM" id="SSF57625">
    <property type="entry name" value="Invertebrate chitin-binding proteins"/>
    <property type="match status" value="3"/>
</dbReference>
<dbReference type="OrthoDB" id="297643at2759"/>
<accession>A0A1J1ID78</accession>
<gene>
    <name evidence="9" type="ORF">CLUMA_CG009818</name>
</gene>